<evidence type="ECO:0000313" key="3">
    <source>
        <dbReference type="Proteomes" id="UP000199137"/>
    </source>
</evidence>
<protein>
    <recommendedName>
        <fullName evidence="4">DUF2079 domain-containing protein</fullName>
    </recommendedName>
</protein>
<feature type="transmembrane region" description="Helical" evidence="1">
    <location>
        <begin position="293"/>
        <end position="312"/>
    </location>
</feature>
<feature type="transmembrane region" description="Helical" evidence="1">
    <location>
        <begin position="183"/>
        <end position="206"/>
    </location>
</feature>
<sequence length="538" mass="55133">MTALASPAAVLPAARRPRAGIAALTVFAAVPAALALWTALHAPRAHVLLDYWHVLAKITDDRGHLVLDQVFTYHLDQPFVLPSLLFYADAAWFGGDNRVLTVLTVALVAGIGACLYSMLPASLSPHRKAALAAGMSWLLFTSHLAEIWLQGTNGISWIPAVFFTVLAASQAHRGRVRTAATAALLASLSFGAGLPAFFVVAAIFLLRRENRAATIAMAAAGVVVLTGWLLTKPNSAQSLATTALDPDGRLSAATAALGSLWSGDQAVLAVLAGALTTALLTACAIAAKHDPRAAGWIGIAGYAAALAALVALGRTSPLAPGGNIGLISRYAITSTLALIALLVLATLVRPQWPVTALVIGICAISLTTHALGGTKADLTRRGYAPLALAPLALRTEATDVLDQLHIQRDVIPAAKALAAYPFNPSFTLGCHGPELGTAINPNTATDLPVAHGAVTTTRPAGGALITGWTDLHPDCILVTDPTGTVTGGGITGLPSPAPGIPDGNAWQATAHPGTGPVTVYAAQGGRVYRLHESAATPG</sequence>
<reference evidence="2 3" key="1">
    <citation type="submission" date="2016-10" db="EMBL/GenBank/DDBJ databases">
        <authorList>
            <person name="de Groot N.N."/>
        </authorList>
    </citation>
    <scope>NUCLEOTIDE SEQUENCE [LARGE SCALE GENOMIC DNA]</scope>
    <source>
        <strain evidence="2 3">DSM 44637</strain>
    </source>
</reference>
<dbReference type="OrthoDB" id="3638266at2"/>
<accession>A0A1I5KES2</accession>
<evidence type="ECO:0008006" key="4">
    <source>
        <dbReference type="Google" id="ProtNLM"/>
    </source>
</evidence>
<gene>
    <name evidence="2" type="ORF">SAMN05421854_103141</name>
</gene>
<organism evidence="2 3">
    <name type="scientific">Amycolatopsis rubida</name>
    <dbReference type="NCBI Taxonomy" id="112413"/>
    <lineage>
        <taxon>Bacteria</taxon>
        <taxon>Bacillati</taxon>
        <taxon>Actinomycetota</taxon>
        <taxon>Actinomycetes</taxon>
        <taxon>Pseudonocardiales</taxon>
        <taxon>Pseudonocardiaceae</taxon>
        <taxon>Amycolatopsis</taxon>
    </lineage>
</organism>
<keyword evidence="1" id="KW-0472">Membrane</keyword>
<feature type="transmembrane region" description="Helical" evidence="1">
    <location>
        <begin position="354"/>
        <end position="372"/>
    </location>
</feature>
<evidence type="ECO:0000313" key="2">
    <source>
        <dbReference type="EMBL" id="SFO83126.1"/>
    </source>
</evidence>
<feature type="transmembrane region" description="Helical" evidence="1">
    <location>
        <begin position="324"/>
        <end position="348"/>
    </location>
</feature>
<dbReference type="AlphaFoldDB" id="A0A1I5KES2"/>
<dbReference type="Proteomes" id="UP000199137">
    <property type="component" value="Unassembled WGS sequence"/>
</dbReference>
<keyword evidence="1" id="KW-0812">Transmembrane</keyword>
<feature type="transmembrane region" description="Helical" evidence="1">
    <location>
        <begin position="266"/>
        <end position="287"/>
    </location>
</feature>
<feature type="transmembrane region" description="Helical" evidence="1">
    <location>
        <begin position="21"/>
        <end position="40"/>
    </location>
</feature>
<name>A0A1I5KES2_9PSEU</name>
<dbReference type="EMBL" id="FOWC01000003">
    <property type="protein sequence ID" value="SFO83126.1"/>
    <property type="molecule type" value="Genomic_DNA"/>
</dbReference>
<feature type="transmembrane region" description="Helical" evidence="1">
    <location>
        <begin position="99"/>
        <end position="119"/>
    </location>
</feature>
<feature type="transmembrane region" description="Helical" evidence="1">
    <location>
        <begin position="212"/>
        <end position="230"/>
    </location>
</feature>
<feature type="transmembrane region" description="Helical" evidence="1">
    <location>
        <begin position="155"/>
        <end position="171"/>
    </location>
</feature>
<proteinExistence type="predicted"/>
<dbReference type="RefSeq" id="WP_093573526.1">
    <property type="nucleotide sequence ID" value="NZ_FOWC01000003.1"/>
</dbReference>
<keyword evidence="1" id="KW-1133">Transmembrane helix</keyword>
<evidence type="ECO:0000256" key="1">
    <source>
        <dbReference type="SAM" id="Phobius"/>
    </source>
</evidence>